<feature type="domain" description="Cysteine-rich" evidence="1">
    <location>
        <begin position="10"/>
        <end position="91"/>
    </location>
</feature>
<feature type="domain" description="Cysteine-rich" evidence="1">
    <location>
        <begin position="135"/>
        <end position="230"/>
    </location>
</feature>
<reference evidence="2 3" key="1">
    <citation type="submission" date="2021-10" db="EMBL/GenBank/DDBJ databases">
        <authorList>
            <person name="Chen M."/>
        </authorList>
    </citation>
    <scope>NUCLEOTIDE SEQUENCE [LARGE SCALE GENOMIC DNA]</scope>
    <source>
        <strain evidence="2 3">H3-26</strain>
    </source>
</reference>
<keyword evidence="3" id="KW-1185">Reference proteome</keyword>
<proteinExistence type="predicted"/>
<gene>
    <name evidence="2" type="ORF">LG219_00095</name>
</gene>
<evidence type="ECO:0000313" key="2">
    <source>
        <dbReference type="EMBL" id="MCB5194689.1"/>
    </source>
</evidence>
<protein>
    <submittedName>
        <fullName evidence="2">(Fe-S)-binding protein</fullName>
    </submittedName>
</protein>
<dbReference type="PANTHER" id="PTHR30296">
    <property type="entry name" value="UNCHARACTERIZED PROTEIN YKGE"/>
    <property type="match status" value="1"/>
</dbReference>
<dbReference type="RefSeq" id="WP_226762521.1">
    <property type="nucleotide sequence ID" value="NZ_JAJAWG010000001.1"/>
</dbReference>
<evidence type="ECO:0000313" key="3">
    <source>
        <dbReference type="Proteomes" id="UP001198034"/>
    </source>
</evidence>
<dbReference type="InterPro" id="IPR004017">
    <property type="entry name" value="Cys_rich_dom"/>
</dbReference>
<comment type="caution">
    <text evidence="2">The sequence shown here is derived from an EMBL/GenBank/DDBJ whole genome shotgun (WGS) entry which is preliminary data.</text>
</comment>
<organism evidence="2 3">
    <name type="scientific">Deefgea salmonis</name>
    <dbReference type="NCBI Taxonomy" id="2875502"/>
    <lineage>
        <taxon>Bacteria</taxon>
        <taxon>Pseudomonadati</taxon>
        <taxon>Pseudomonadota</taxon>
        <taxon>Betaproteobacteria</taxon>
        <taxon>Neisseriales</taxon>
        <taxon>Chitinibacteraceae</taxon>
        <taxon>Deefgea</taxon>
    </lineage>
</organism>
<dbReference type="EMBL" id="JAJAWG010000001">
    <property type="protein sequence ID" value="MCB5194689.1"/>
    <property type="molecule type" value="Genomic_DNA"/>
</dbReference>
<evidence type="ECO:0000259" key="1">
    <source>
        <dbReference type="Pfam" id="PF02754"/>
    </source>
</evidence>
<sequence length="256" mass="28131">MTMTPIAPRVALFVPCFIDASFPEIGVATLQLLERLGCIVEYPFNQTCCGQPLANEGDQKNAAACEALFVQNFAGYDYIVGPSASCIHHIRQHLDAIEQTADVTHVRTHAYELVEFLHDILQIHDFPWASFPHKVALHNSCTSLRSLQPPLASMSEISGPAFSKPKALLANVPGIEWVELERADECCGFGGLFSVFEEGVSAKMGYDKVDDQRRAGAEYIVSADMSCLMHQKGCAQRLGYGQKYIHIAQILNGDAQ</sequence>
<dbReference type="PANTHER" id="PTHR30296:SF0">
    <property type="entry name" value="LACTATE UTILIZATION PROTEIN A"/>
    <property type="match status" value="1"/>
</dbReference>
<dbReference type="Proteomes" id="UP001198034">
    <property type="component" value="Unassembled WGS sequence"/>
</dbReference>
<dbReference type="Pfam" id="PF02754">
    <property type="entry name" value="CCG"/>
    <property type="match status" value="2"/>
</dbReference>
<name>A0ABS8BG60_9NEIS</name>
<accession>A0ABS8BG60</accession>